<comment type="caution">
    <text evidence="8">The sequence shown here is derived from an EMBL/GenBank/DDBJ whole genome shotgun (WGS) entry which is preliminary data.</text>
</comment>
<evidence type="ECO:0000259" key="7">
    <source>
        <dbReference type="PROSITE" id="PS51186"/>
    </source>
</evidence>
<dbReference type="GO" id="GO:1990189">
    <property type="term" value="F:protein N-terminal-serine acetyltransferase activity"/>
    <property type="evidence" value="ECO:0007669"/>
    <property type="project" value="TreeGrafter"/>
</dbReference>
<dbReference type="CDD" id="cd04301">
    <property type="entry name" value="NAT_SF"/>
    <property type="match status" value="1"/>
</dbReference>
<dbReference type="Proteomes" id="UP000693970">
    <property type="component" value="Unassembled WGS sequence"/>
</dbReference>
<keyword evidence="4" id="KW-0808">Transferase</keyword>
<organism evidence="8 9">
    <name type="scientific">Nitzschia inconspicua</name>
    <dbReference type="NCBI Taxonomy" id="303405"/>
    <lineage>
        <taxon>Eukaryota</taxon>
        <taxon>Sar</taxon>
        <taxon>Stramenopiles</taxon>
        <taxon>Ochrophyta</taxon>
        <taxon>Bacillariophyta</taxon>
        <taxon>Bacillariophyceae</taxon>
        <taxon>Bacillariophycidae</taxon>
        <taxon>Bacillariales</taxon>
        <taxon>Bacillariaceae</taxon>
        <taxon>Nitzschia</taxon>
    </lineage>
</organism>
<dbReference type="GO" id="GO:0005737">
    <property type="term" value="C:cytoplasm"/>
    <property type="evidence" value="ECO:0007669"/>
    <property type="project" value="UniProtKB-SubCell"/>
</dbReference>
<keyword evidence="3" id="KW-0963">Cytoplasm</keyword>
<evidence type="ECO:0000256" key="4">
    <source>
        <dbReference type="ARBA" id="ARBA00022679"/>
    </source>
</evidence>
<sequence>MKSKDLKILRKKLAVANKLSLEKDLLQQLLQSKTFPANVLSSWKTQHQEEEEEKSTPSSSSFTLFYSPSQRLSPNQIQHCLDLFQDNMSKLYQDSSWGLNLDEKRDEFLHSNARFLILQSETTSTPPPPPTASSSSLAAFVHFRFEYDDEESPTCAVLYVYEIQVQQRYRGQGIGKRLMEIVHTMGRSQNMSKVVLTVFQSNDNAMKFYRNTLGYTIDDTSPSRFGQVEDYEILSLSLH</sequence>
<feature type="domain" description="N-acetyltransferase" evidence="7">
    <location>
        <begin position="137"/>
        <end position="239"/>
    </location>
</feature>
<evidence type="ECO:0000256" key="5">
    <source>
        <dbReference type="ARBA" id="ARBA00023242"/>
    </source>
</evidence>
<dbReference type="Pfam" id="PF00583">
    <property type="entry name" value="Acetyltransf_1"/>
    <property type="match status" value="1"/>
</dbReference>
<keyword evidence="9" id="KW-1185">Reference proteome</keyword>
<dbReference type="GO" id="GO:0043998">
    <property type="term" value="F:histone H2A acetyltransferase activity"/>
    <property type="evidence" value="ECO:0007669"/>
    <property type="project" value="InterPro"/>
</dbReference>
<protein>
    <submittedName>
        <fullName evidence="8">Acyl-CoA N-acyltransferase</fullName>
    </submittedName>
</protein>
<keyword evidence="5" id="KW-0539">Nucleus</keyword>
<dbReference type="GO" id="GO:0005634">
    <property type="term" value="C:nucleus"/>
    <property type="evidence" value="ECO:0007669"/>
    <property type="project" value="UniProtKB-SubCell"/>
</dbReference>
<evidence type="ECO:0000313" key="9">
    <source>
        <dbReference type="Proteomes" id="UP000693970"/>
    </source>
</evidence>
<reference evidence="8" key="1">
    <citation type="journal article" date="2021" name="Sci. Rep.">
        <title>Diploid genomic architecture of Nitzschia inconspicua, an elite biomass production diatom.</title>
        <authorList>
            <person name="Oliver A."/>
            <person name="Podell S."/>
            <person name="Pinowska A."/>
            <person name="Traller J.C."/>
            <person name="Smith S.R."/>
            <person name="McClure R."/>
            <person name="Beliaev A."/>
            <person name="Bohutskyi P."/>
            <person name="Hill E.A."/>
            <person name="Rabines A."/>
            <person name="Zheng H."/>
            <person name="Allen L.Z."/>
            <person name="Kuo A."/>
            <person name="Grigoriev I.V."/>
            <person name="Allen A.E."/>
            <person name="Hazlebeck D."/>
            <person name="Allen E.E."/>
        </authorList>
    </citation>
    <scope>NUCLEOTIDE SEQUENCE</scope>
    <source>
        <strain evidence="8">Hildebrandi</strain>
    </source>
</reference>
<evidence type="ECO:0000256" key="1">
    <source>
        <dbReference type="ARBA" id="ARBA00004123"/>
    </source>
</evidence>
<reference evidence="8" key="2">
    <citation type="submission" date="2021-04" db="EMBL/GenBank/DDBJ databases">
        <authorList>
            <person name="Podell S."/>
        </authorList>
    </citation>
    <scope>NUCLEOTIDE SEQUENCE</scope>
    <source>
        <strain evidence="8">Hildebrandi</strain>
    </source>
</reference>
<dbReference type="PANTHER" id="PTHR20531:SF1">
    <property type="entry name" value="N-ALPHA-ACETYLTRANSFERASE 40"/>
    <property type="match status" value="1"/>
</dbReference>
<keyword evidence="6" id="KW-0012">Acyltransferase</keyword>
<evidence type="ECO:0000313" key="8">
    <source>
        <dbReference type="EMBL" id="KAG7373551.1"/>
    </source>
</evidence>
<dbReference type="GO" id="GO:0010485">
    <property type="term" value="F:histone H4 acetyltransferase activity"/>
    <property type="evidence" value="ECO:0007669"/>
    <property type="project" value="InterPro"/>
</dbReference>
<dbReference type="AlphaFoldDB" id="A0A9K3M5N6"/>
<accession>A0A9K3M5N6</accession>
<name>A0A9K3M5N6_9STRA</name>
<dbReference type="PROSITE" id="PS51186">
    <property type="entry name" value="GNAT"/>
    <property type="match status" value="1"/>
</dbReference>
<dbReference type="PANTHER" id="PTHR20531">
    <property type="entry name" value="N-ALPHA-ACETYLTRANSFERASE 40"/>
    <property type="match status" value="1"/>
</dbReference>
<evidence type="ECO:0000256" key="2">
    <source>
        <dbReference type="ARBA" id="ARBA00004496"/>
    </source>
</evidence>
<evidence type="ECO:0000256" key="3">
    <source>
        <dbReference type="ARBA" id="ARBA00022490"/>
    </source>
</evidence>
<evidence type="ECO:0000256" key="6">
    <source>
        <dbReference type="ARBA" id="ARBA00023315"/>
    </source>
</evidence>
<proteinExistence type="predicted"/>
<dbReference type="OrthoDB" id="424551at2759"/>
<dbReference type="InterPro" id="IPR000182">
    <property type="entry name" value="GNAT_dom"/>
</dbReference>
<dbReference type="EMBL" id="JAGRRH010000002">
    <property type="protein sequence ID" value="KAG7373551.1"/>
    <property type="molecule type" value="Genomic_DNA"/>
</dbReference>
<gene>
    <name evidence="8" type="ORF">IV203_034275</name>
</gene>
<comment type="subcellular location">
    <subcellularLocation>
        <location evidence="2">Cytoplasm</location>
    </subcellularLocation>
    <subcellularLocation>
        <location evidence="1">Nucleus</location>
    </subcellularLocation>
</comment>
<dbReference type="InterPro" id="IPR039949">
    <property type="entry name" value="NAA40"/>
</dbReference>